<dbReference type="RefSeq" id="WP_302049709.1">
    <property type="nucleotide sequence ID" value="NZ_JAMJEV010000019.1"/>
</dbReference>
<proteinExistence type="inferred from homology"/>
<keyword evidence="8" id="KW-1185">Reference proteome</keyword>
<dbReference type="Pfam" id="PF04542">
    <property type="entry name" value="Sigma70_r2"/>
    <property type="match status" value="1"/>
</dbReference>
<dbReference type="Gene3D" id="1.10.10.10">
    <property type="entry name" value="Winged helix-like DNA-binding domain superfamily/Winged helix DNA-binding domain"/>
    <property type="match status" value="1"/>
</dbReference>
<dbReference type="InterPro" id="IPR013324">
    <property type="entry name" value="RNA_pol_sigma_r3/r4-like"/>
</dbReference>
<evidence type="ECO:0000259" key="5">
    <source>
        <dbReference type="Pfam" id="PF04542"/>
    </source>
</evidence>
<dbReference type="SUPFAM" id="SSF88659">
    <property type="entry name" value="Sigma3 and sigma4 domains of RNA polymerase sigma factors"/>
    <property type="match status" value="1"/>
</dbReference>
<comment type="similarity">
    <text evidence="1">Belongs to the sigma-70 factor family. ECF subfamily.</text>
</comment>
<dbReference type="InterPro" id="IPR014284">
    <property type="entry name" value="RNA_pol_sigma-70_dom"/>
</dbReference>
<sequence>MENTDLMKRCQLGDLDSFSELYHLHRKKALGTAYLISNQKGIAEDIVQESFIECFRKIRTLKNPEAFEAWFYKILVRTGWRMVKKHNYFLLVGDQNIEGLSAAIMDSNSELDTSVTNLMVHEALAQLSLPLKTVVILYYFNDMTIEKISKVLGCFPGTVKSRLYNARIQLHDVLNVNELNEPAVNIFFSKRKEYGLDGNA</sequence>
<comment type="caution">
    <text evidence="7">The sequence shown here is derived from an EMBL/GenBank/DDBJ whole genome shotgun (WGS) entry which is preliminary data.</text>
</comment>
<dbReference type="InterPro" id="IPR013325">
    <property type="entry name" value="RNA_pol_sigma_r2"/>
</dbReference>
<evidence type="ECO:0000256" key="3">
    <source>
        <dbReference type="ARBA" id="ARBA00023082"/>
    </source>
</evidence>
<dbReference type="Gene3D" id="1.10.1740.10">
    <property type="match status" value="1"/>
</dbReference>
<keyword evidence="2" id="KW-0805">Transcription regulation</keyword>
<dbReference type="Pfam" id="PF08281">
    <property type="entry name" value="Sigma70_r4_2"/>
    <property type="match status" value="1"/>
</dbReference>
<dbReference type="InterPro" id="IPR036388">
    <property type="entry name" value="WH-like_DNA-bd_sf"/>
</dbReference>
<dbReference type="Proteomes" id="UP001176021">
    <property type="component" value="Unassembled WGS sequence"/>
</dbReference>
<name>A0ABT8QWU2_9FIRM</name>
<keyword evidence="3" id="KW-0731">Sigma factor</keyword>
<organism evidence="7 8">
    <name type="scientific">Desulfosporosinus nitroreducens</name>
    <dbReference type="NCBI Taxonomy" id="2018668"/>
    <lineage>
        <taxon>Bacteria</taxon>
        <taxon>Bacillati</taxon>
        <taxon>Bacillota</taxon>
        <taxon>Clostridia</taxon>
        <taxon>Eubacteriales</taxon>
        <taxon>Desulfitobacteriaceae</taxon>
        <taxon>Desulfosporosinus</taxon>
    </lineage>
</organism>
<evidence type="ECO:0000256" key="4">
    <source>
        <dbReference type="ARBA" id="ARBA00023163"/>
    </source>
</evidence>
<keyword evidence="4" id="KW-0804">Transcription</keyword>
<gene>
    <name evidence="7" type="ORF">M8H41_19270</name>
</gene>
<evidence type="ECO:0000313" key="8">
    <source>
        <dbReference type="Proteomes" id="UP001176021"/>
    </source>
</evidence>
<feature type="domain" description="RNA polymerase sigma factor 70 region 4 type 2" evidence="6">
    <location>
        <begin position="119"/>
        <end position="170"/>
    </location>
</feature>
<evidence type="ECO:0000259" key="6">
    <source>
        <dbReference type="Pfam" id="PF08281"/>
    </source>
</evidence>
<dbReference type="InterPro" id="IPR013249">
    <property type="entry name" value="RNA_pol_sigma70_r4_t2"/>
</dbReference>
<dbReference type="InterPro" id="IPR007627">
    <property type="entry name" value="RNA_pol_sigma70_r2"/>
</dbReference>
<dbReference type="InterPro" id="IPR039425">
    <property type="entry name" value="RNA_pol_sigma-70-like"/>
</dbReference>
<dbReference type="EMBL" id="JAMJEV010000019">
    <property type="protein sequence ID" value="MDO0824974.1"/>
    <property type="molecule type" value="Genomic_DNA"/>
</dbReference>
<dbReference type="CDD" id="cd06171">
    <property type="entry name" value="Sigma70_r4"/>
    <property type="match status" value="1"/>
</dbReference>
<protein>
    <submittedName>
        <fullName evidence="7">RNA polymerase sigma factor</fullName>
    </submittedName>
</protein>
<evidence type="ECO:0000256" key="1">
    <source>
        <dbReference type="ARBA" id="ARBA00010641"/>
    </source>
</evidence>
<dbReference type="PANTHER" id="PTHR43133:SF51">
    <property type="entry name" value="RNA POLYMERASE SIGMA FACTOR"/>
    <property type="match status" value="1"/>
</dbReference>
<accession>A0ABT8QWU2</accession>
<reference evidence="7" key="1">
    <citation type="submission" date="2022-05" db="EMBL/GenBank/DDBJ databases">
        <title>Expanded diversity of anoxic marine methylotrophy in a Black Sea sulfate reducing microorganism.</title>
        <authorList>
            <person name="Fischer P.Q."/>
            <person name="Stams A.J.M."/>
            <person name="Villanueva L."/>
            <person name="Sousa D.Z."/>
        </authorList>
    </citation>
    <scope>NUCLEOTIDE SEQUENCE</scope>
    <source>
        <strain evidence="7">P130</strain>
    </source>
</reference>
<feature type="domain" description="RNA polymerase sigma-70 region 2" evidence="5">
    <location>
        <begin position="21"/>
        <end position="86"/>
    </location>
</feature>
<evidence type="ECO:0000313" key="7">
    <source>
        <dbReference type="EMBL" id="MDO0824974.1"/>
    </source>
</evidence>
<dbReference type="SUPFAM" id="SSF88946">
    <property type="entry name" value="Sigma2 domain of RNA polymerase sigma factors"/>
    <property type="match status" value="1"/>
</dbReference>
<dbReference type="PANTHER" id="PTHR43133">
    <property type="entry name" value="RNA POLYMERASE ECF-TYPE SIGMA FACTO"/>
    <property type="match status" value="1"/>
</dbReference>
<dbReference type="NCBIfam" id="TIGR02937">
    <property type="entry name" value="sigma70-ECF"/>
    <property type="match status" value="1"/>
</dbReference>
<evidence type="ECO:0000256" key="2">
    <source>
        <dbReference type="ARBA" id="ARBA00023015"/>
    </source>
</evidence>